<sequence>MFDRRGGRDRGAGQPGADPASARPSAQSSLPPVPAAAPTAPAPSVPAPAPLTSADITSWREALAGVDRDVSDAERVDQLRVLEELKAAAAAAQARIAVDLDLSQRRAQEAAGVPAARRGRGVGAQVALARRESPHQGGRLLGLAKTLVLEMPRTFAALQAGVISEWRATVLVRESICLAAPDRAAFDAQLWADPAAVERMGTRALVARAKQLAYRLDAASVVARARRAEAERGVSLRPAPDTMTYLTGLLPVAQGVGVWAALTRTADALRAQGDGRSRGQIMADTLVERVTGQARAADVPIEVQLVMTDRTLLEGDAEPAVIPGYGTVPADVARDLLTARLGASAETDAPAGDGADRVGGSAFGPPGAGSAFGPPGAASAFGPPGAGSAAVPGADEGKVLAWLRRLFTAPGTGELVALDSRRRIAPPGLARFVTTRDLACRTNWCDAPIRHRDHVIPAAAGGPTTAENLRGACEACNYARQAPGWTARTLPTSDDAATSGVGDGAAEGPRAGPGGHVVELTTPTGHTYTSHAPPLPGHRPAPATGPPGRQPAGPPGAPEKDSRLKRLVERHRATFDRTA</sequence>
<keyword evidence="4" id="KW-1185">Reference proteome</keyword>
<feature type="domain" description="HNH nuclease" evidence="2">
    <location>
        <begin position="428"/>
        <end position="478"/>
    </location>
</feature>
<feature type="compositionally biased region" description="Basic and acidic residues" evidence="1">
    <location>
        <begin position="1"/>
        <end position="11"/>
    </location>
</feature>
<evidence type="ECO:0000259" key="2">
    <source>
        <dbReference type="SMART" id="SM00507"/>
    </source>
</evidence>
<feature type="compositionally biased region" description="Pro residues" evidence="1">
    <location>
        <begin position="533"/>
        <end position="557"/>
    </location>
</feature>
<feature type="compositionally biased region" description="Basic and acidic residues" evidence="1">
    <location>
        <begin position="558"/>
        <end position="579"/>
    </location>
</feature>
<comment type="caution">
    <text evidence="3">The sequence shown here is derived from an EMBL/GenBank/DDBJ whole genome shotgun (WGS) entry which is preliminary data.</text>
</comment>
<dbReference type="GO" id="GO:0003676">
    <property type="term" value="F:nucleic acid binding"/>
    <property type="evidence" value="ECO:0007669"/>
    <property type="project" value="InterPro"/>
</dbReference>
<organism evidence="3 4">
    <name type="scientific">Georgenia thermotolerans</name>
    <dbReference type="NCBI Taxonomy" id="527326"/>
    <lineage>
        <taxon>Bacteria</taxon>
        <taxon>Bacillati</taxon>
        <taxon>Actinomycetota</taxon>
        <taxon>Actinomycetes</taxon>
        <taxon>Micrococcales</taxon>
        <taxon>Bogoriellaceae</taxon>
        <taxon>Georgenia</taxon>
    </lineage>
</organism>
<name>A0A7J5UNL2_9MICO</name>
<feature type="region of interest" description="Disordered" evidence="1">
    <location>
        <begin position="1"/>
        <end position="52"/>
    </location>
</feature>
<feature type="compositionally biased region" description="Pro residues" evidence="1">
    <location>
        <begin position="31"/>
        <end position="49"/>
    </location>
</feature>
<dbReference type="GO" id="GO:0004519">
    <property type="term" value="F:endonuclease activity"/>
    <property type="evidence" value="ECO:0007669"/>
    <property type="project" value="InterPro"/>
</dbReference>
<feature type="region of interest" description="Disordered" evidence="1">
    <location>
        <begin position="346"/>
        <end position="376"/>
    </location>
</feature>
<dbReference type="AlphaFoldDB" id="A0A7J5UNL2"/>
<dbReference type="Proteomes" id="UP000451860">
    <property type="component" value="Unassembled WGS sequence"/>
</dbReference>
<feature type="compositionally biased region" description="Polar residues" evidence="1">
    <location>
        <begin position="521"/>
        <end position="530"/>
    </location>
</feature>
<dbReference type="InterPro" id="IPR003615">
    <property type="entry name" value="HNH_nuc"/>
</dbReference>
<dbReference type="EMBL" id="WHJE01000049">
    <property type="protein sequence ID" value="KAE8763937.1"/>
    <property type="molecule type" value="Genomic_DNA"/>
</dbReference>
<dbReference type="OrthoDB" id="5241234at2"/>
<evidence type="ECO:0000313" key="4">
    <source>
        <dbReference type="Proteomes" id="UP000451860"/>
    </source>
</evidence>
<protein>
    <submittedName>
        <fullName evidence="3">DUF222 domain-containing protein</fullName>
    </submittedName>
</protein>
<dbReference type="CDD" id="cd00085">
    <property type="entry name" value="HNHc"/>
    <property type="match status" value="1"/>
</dbReference>
<accession>A0A7J5UNL2</accession>
<proteinExistence type="predicted"/>
<dbReference type="GO" id="GO:0008270">
    <property type="term" value="F:zinc ion binding"/>
    <property type="evidence" value="ECO:0007669"/>
    <property type="project" value="InterPro"/>
</dbReference>
<evidence type="ECO:0000313" key="3">
    <source>
        <dbReference type="EMBL" id="KAE8763937.1"/>
    </source>
</evidence>
<feature type="compositionally biased region" description="Gly residues" evidence="1">
    <location>
        <begin position="501"/>
        <end position="515"/>
    </location>
</feature>
<reference evidence="3 4" key="1">
    <citation type="submission" date="2019-10" db="EMBL/GenBank/DDBJ databases">
        <title>Georgenia wutianyii sp. nov. and Georgenia yuyongxinii sp. nov. isolated from plateau pika (Ochotona curzoniae) in the Qinghai-Tibet plateau of China.</title>
        <authorList>
            <person name="Tian Z."/>
        </authorList>
    </citation>
    <scope>NUCLEOTIDE SEQUENCE [LARGE SCALE GENOMIC DNA]</scope>
    <source>
        <strain evidence="3 4">DSM 21501</strain>
    </source>
</reference>
<feature type="compositionally biased region" description="Low complexity" evidence="1">
    <location>
        <begin position="358"/>
        <end position="376"/>
    </location>
</feature>
<dbReference type="Gene3D" id="1.10.30.50">
    <property type="match status" value="1"/>
</dbReference>
<dbReference type="SMART" id="SM00507">
    <property type="entry name" value="HNHc"/>
    <property type="match status" value="1"/>
</dbReference>
<feature type="region of interest" description="Disordered" evidence="1">
    <location>
        <begin position="486"/>
        <end position="579"/>
    </location>
</feature>
<dbReference type="InterPro" id="IPR002711">
    <property type="entry name" value="HNH"/>
</dbReference>
<dbReference type="Pfam" id="PF01844">
    <property type="entry name" value="HNH"/>
    <property type="match status" value="1"/>
</dbReference>
<evidence type="ECO:0000256" key="1">
    <source>
        <dbReference type="SAM" id="MobiDB-lite"/>
    </source>
</evidence>
<gene>
    <name evidence="3" type="ORF">GB883_11555</name>
</gene>